<feature type="transmembrane region" description="Helical" evidence="1">
    <location>
        <begin position="132"/>
        <end position="152"/>
    </location>
</feature>
<keyword evidence="1" id="KW-1133">Transmembrane helix</keyword>
<protein>
    <submittedName>
        <fullName evidence="2">Uncharacterized protein</fullName>
    </submittedName>
</protein>
<accession>A0A385AGN1</accession>
<geneLocation type="plasmid" evidence="2 3">
    <name>p-1.1928_2</name>
</geneLocation>
<feature type="transmembrane region" description="Helical" evidence="1">
    <location>
        <begin position="73"/>
        <end position="92"/>
    </location>
</feature>
<name>A0A385AGN1_LATCU</name>
<feature type="transmembrane region" description="Helical" evidence="1">
    <location>
        <begin position="158"/>
        <end position="178"/>
    </location>
</feature>
<organism evidence="2 3">
    <name type="scientific">Latilactobacillus curvatus</name>
    <name type="common">Lactobacillus curvatus</name>
    <dbReference type="NCBI Taxonomy" id="28038"/>
    <lineage>
        <taxon>Bacteria</taxon>
        <taxon>Bacillati</taxon>
        <taxon>Bacillota</taxon>
        <taxon>Bacilli</taxon>
        <taxon>Lactobacillales</taxon>
        <taxon>Lactobacillaceae</taxon>
        <taxon>Latilactobacillus</taxon>
    </lineage>
</organism>
<dbReference type="EMBL" id="CP031005">
    <property type="protein sequence ID" value="AXN36859.1"/>
    <property type="molecule type" value="Genomic_DNA"/>
</dbReference>
<dbReference type="Proteomes" id="UP000257607">
    <property type="component" value="Plasmid p-1.1928_2"/>
</dbReference>
<reference evidence="2 3" key="1">
    <citation type="submission" date="2018-07" db="EMBL/GenBank/DDBJ databases">
        <title>Lactobacillus curvatus genome sequence.</title>
        <authorList>
            <person name="Prechtl R."/>
        </authorList>
    </citation>
    <scope>NUCLEOTIDE SEQUENCE [LARGE SCALE GENOMIC DNA]</scope>
    <source>
        <strain evidence="2 3">TMW 1.1928</strain>
        <plasmid evidence="2 3">p-1.1928_2</plasmid>
    </source>
</reference>
<keyword evidence="2" id="KW-0614">Plasmid</keyword>
<keyword evidence="1" id="KW-0472">Membrane</keyword>
<sequence length="198" mass="22557">MKKVKLVSGFTANGLNRRANSAMLKLNSRGYEVLGMQNVDGHIGYNVLLVYENGKSYEEETRNQQFDMYSRRFAPFILIMLGFLSLVTYWSVRKFNLLPGIISSTHQALYFLAAVCLSLAALGLLQDRFQNLSLLDIGLAIGLAAICSHLLMRFDIKFLGHFNEYLGYVVGLVIFVIARPKITTIIQKFGWLKRWYDD</sequence>
<evidence type="ECO:0000313" key="2">
    <source>
        <dbReference type="EMBL" id="AXN36859.1"/>
    </source>
</evidence>
<gene>
    <name evidence="2" type="ORF">DT351_10955</name>
</gene>
<keyword evidence="1" id="KW-0812">Transmembrane</keyword>
<proteinExistence type="predicted"/>
<feature type="transmembrane region" description="Helical" evidence="1">
    <location>
        <begin position="107"/>
        <end position="125"/>
    </location>
</feature>
<evidence type="ECO:0000313" key="3">
    <source>
        <dbReference type="Proteomes" id="UP000257607"/>
    </source>
</evidence>
<dbReference type="RefSeq" id="WP_116843813.1">
    <property type="nucleotide sequence ID" value="NZ_CP031005.1"/>
</dbReference>
<evidence type="ECO:0000256" key="1">
    <source>
        <dbReference type="SAM" id="Phobius"/>
    </source>
</evidence>
<dbReference type="AlphaFoldDB" id="A0A385AGN1"/>